<evidence type="ECO:0000256" key="1">
    <source>
        <dbReference type="SAM" id="Phobius"/>
    </source>
</evidence>
<name>A0AAV3PPF9_LITER</name>
<keyword evidence="1" id="KW-0812">Transmembrane</keyword>
<gene>
    <name evidence="2" type="ORF">LIER_11294</name>
</gene>
<proteinExistence type="predicted"/>
<keyword evidence="1" id="KW-1133">Transmembrane helix</keyword>
<reference evidence="2 3" key="1">
    <citation type="submission" date="2024-01" db="EMBL/GenBank/DDBJ databases">
        <title>The complete chloroplast genome sequence of Lithospermum erythrorhizon: insights into the phylogenetic relationship among Boraginaceae species and the maternal lineages of purple gromwells.</title>
        <authorList>
            <person name="Okada T."/>
            <person name="Watanabe K."/>
        </authorList>
    </citation>
    <scope>NUCLEOTIDE SEQUENCE [LARGE SCALE GENOMIC DNA]</scope>
</reference>
<dbReference type="Proteomes" id="UP001454036">
    <property type="component" value="Unassembled WGS sequence"/>
</dbReference>
<dbReference type="EMBL" id="BAABME010002082">
    <property type="protein sequence ID" value="GAA0152936.1"/>
    <property type="molecule type" value="Genomic_DNA"/>
</dbReference>
<keyword evidence="3" id="KW-1185">Reference proteome</keyword>
<feature type="transmembrane region" description="Helical" evidence="1">
    <location>
        <begin position="148"/>
        <end position="167"/>
    </location>
</feature>
<evidence type="ECO:0000313" key="3">
    <source>
        <dbReference type="Proteomes" id="UP001454036"/>
    </source>
</evidence>
<dbReference type="PANTHER" id="PTHR36381">
    <property type="entry name" value="ETHYLENE-REGULATED TRANSCRIPT 2 (ERT2)"/>
    <property type="match status" value="1"/>
</dbReference>
<dbReference type="AlphaFoldDB" id="A0AAV3PPF9"/>
<evidence type="ECO:0008006" key="4">
    <source>
        <dbReference type="Google" id="ProtNLM"/>
    </source>
</evidence>
<dbReference type="PANTHER" id="PTHR36381:SF1">
    <property type="entry name" value="ETHYLENE-REGULATED TRANSCRIPT 2 (ERT2)"/>
    <property type="match status" value="1"/>
</dbReference>
<organism evidence="2 3">
    <name type="scientific">Lithospermum erythrorhizon</name>
    <name type="common">Purple gromwell</name>
    <name type="synonym">Lithospermum officinale var. erythrorhizon</name>
    <dbReference type="NCBI Taxonomy" id="34254"/>
    <lineage>
        <taxon>Eukaryota</taxon>
        <taxon>Viridiplantae</taxon>
        <taxon>Streptophyta</taxon>
        <taxon>Embryophyta</taxon>
        <taxon>Tracheophyta</taxon>
        <taxon>Spermatophyta</taxon>
        <taxon>Magnoliopsida</taxon>
        <taxon>eudicotyledons</taxon>
        <taxon>Gunneridae</taxon>
        <taxon>Pentapetalae</taxon>
        <taxon>asterids</taxon>
        <taxon>lamiids</taxon>
        <taxon>Boraginales</taxon>
        <taxon>Boraginaceae</taxon>
        <taxon>Boraginoideae</taxon>
        <taxon>Lithospermeae</taxon>
        <taxon>Lithospermum</taxon>
    </lineage>
</organism>
<feature type="transmembrane region" description="Helical" evidence="1">
    <location>
        <begin position="384"/>
        <end position="406"/>
    </location>
</feature>
<comment type="caution">
    <text evidence="2">The sequence shown here is derived from an EMBL/GenBank/DDBJ whole genome shotgun (WGS) entry which is preliminary data.</text>
</comment>
<evidence type="ECO:0000313" key="2">
    <source>
        <dbReference type="EMBL" id="GAA0152936.1"/>
    </source>
</evidence>
<keyword evidence="1" id="KW-0472">Membrane</keyword>
<protein>
    <recommendedName>
        <fullName evidence="4">Ethylene-responsive nuclear protein</fullName>
    </recommendedName>
</protein>
<sequence>MNSSWKKVKSGKLPQLLSDRISERRRRGAESPLVVETGFPTSIIDLFVKNKDKLKNPLLKKHSKNNSRILGNDCNYVIDNVPSSPPPTLSVSPINRFSSDGGGDVGDGGAVVEYETPPSLSALSMNQFLGDGGVVVGDVGMVVEDERCGGNLVSLAVFGLFLVVVLALGTKMFVVGITFAAFVLMFLEYLVKQQLITPPCIESKEIINSMVKKVMGFMRIQKGSSVESNSASKPVIEIEEEQGRSESRRVVEETEIKHNEIVSEKEKIGDRDEKIEVLYIKDIIRAEAREECRTRKSRGAKMRVKMREFLPKRLRKKKTKDVDVGVVDKVSVVEEEDSHRELSSGGGSCLSSISRDVEELVELSINQNEEEATTQPIEHRSSSYVALVVIVLVGLLVGGRVLALILTVSWCLLLKSGGTIGGRCIKPSIFRSPA</sequence>
<feature type="transmembrane region" description="Helical" evidence="1">
    <location>
        <begin position="173"/>
        <end position="191"/>
    </location>
</feature>
<accession>A0AAV3PPF9</accession>